<name>A0A7G2F3V8_ARATH</name>
<dbReference type="EMBL" id="LR881469">
    <property type="protein sequence ID" value="CAD5329161.1"/>
    <property type="molecule type" value="Genomic_DNA"/>
</dbReference>
<sequence>MEASVSKDTTMCPDNSIALLNKELNNERKQSHGLRIMKSPEVFGFQTASGY</sequence>
<dbReference type="Proteomes" id="UP000516314">
    <property type="component" value="Chromosome 4"/>
</dbReference>
<reference evidence="1 2" key="1">
    <citation type="submission" date="2020-09" db="EMBL/GenBank/DDBJ databases">
        <authorList>
            <person name="Ashkenazy H."/>
        </authorList>
    </citation>
    <scope>NUCLEOTIDE SEQUENCE [LARGE SCALE GENOMIC DNA]</scope>
    <source>
        <strain evidence="2">cv. Cdm-0</strain>
    </source>
</reference>
<evidence type="ECO:0000313" key="1">
    <source>
        <dbReference type="EMBL" id="CAD5329161.1"/>
    </source>
</evidence>
<dbReference type="AlphaFoldDB" id="A0A7G2F3V8"/>
<organism evidence="1 2">
    <name type="scientific">Arabidopsis thaliana</name>
    <name type="common">Mouse-ear cress</name>
    <dbReference type="NCBI Taxonomy" id="3702"/>
    <lineage>
        <taxon>Eukaryota</taxon>
        <taxon>Viridiplantae</taxon>
        <taxon>Streptophyta</taxon>
        <taxon>Embryophyta</taxon>
        <taxon>Tracheophyta</taxon>
        <taxon>Spermatophyta</taxon>
        <taxon>Magnoliopsida</taxon>
        <taxon>eudicotyledons</taxon>
        <taxon>Gunneridae</taxon>
        <taxon>Pentapetalae</taxon>
        <taxon>rosids</taxon>
        <taxon>malvids</taxon>
        <taxon>Brassicales</taxon>
        <taxon>Brassicaceae</taxon>
        <taxon>Camelineae</taxon>
        <taxon>Arabidopsis</taxon>
    </lineage>
</organism>
<accession>A0A7G2F3V8</accession>
<evidence type="ECO:0000313" key="2">
    <source>
        <dbReference type="Proteomes" id="UP000516314"/>
    </source>
</evidence>
<proteinExistence type="predicted"/>
<gene>
    <name evidence="1" type="ORF">AT9943_LOCUS16768</name>
</gene>
<protein>
    <submittedName>
        <fullName evidence="1">(thale cress) hypothetical protein</fullName>
    </submittedName>
</protein>